<dbReference type="Gene3D" id="3.90.79.10">
    <property type="entry name" value="Nucleoside Triphosphate Pyrophosphohydrolase"/>
    <property type="match status" value="1"/>
</dbReference>
<evidence type="ECO:0000259" key="12">
    <source>
        <dbReference type="PROSITE" id="PS51462"/>
    </source>
</evidence>
<reference evidence="13 14" key="1">
    <citation type="submission" date="2020-08" db="EMBL/GenBank/DDBJ databases">
        <title>A Genomic Blueprint of the Chicken Gut Microbiome.</title>
        <authorList>
            <person name="Gilroy R."/>
            <person name="Ravi A."/>
            <person name="Getino M."/>
            <person name="Pursley I."/>
            <person name="Horton D.L."/>
            <person name="Alikhan N.-F."/>
            <person name="Baker D."/>
            <person name="Gharbi K."/>
            <person name="Hall N."/>
            <person name="Watson M."/>
            <person name="Adriaenssens E.M."/>
            <person name="Foster-Nyarko E."/>
            <person name="Jarju S."/>
            <person name="Secka A."/>
            <person name="Antonio M."/>
            <person name="Oren A."/>
            <person name="Chaudhuri R."/>
            <person name="La Ragione R.M."/>
            <person name="Hildebrand F."/>
            <person name="Pallen M.J."/>
        </authorList>
    </citation>
    <scope>NUCLEOTIDE SEQUENCE [LARGE SCALE GENOMIC DNA]</scope>
    <source>
        <strain evidence="13 14">Sa2YVA2</strain>
    </source>
</reference>
<dbReference type="CDD" id="cd03425">
    <property type="entry name" value="NUDIX_MutT_NudA_like"/>
    <property type="match status" value="1"/>
</dbReference>
<dbReference type="InterPro" id="IPR000086">
    <property type="entry name" value="NUDIX_hydrolase_dom"/>
</dbReference>
<dbReference type="EMBL" id="JACSQN010000004">
    <property type="protein sequence ID" value="MBD7983999.1"/>
    <property type="molecule type" value="Genomic_DNA"/>
</dbReference>
<evidence type="ECO:0000256" key="9">
    <source>
        <dbReference type="ARBA" id="ARBA00023204"/>
    </source>
</evidence>
<dbReference type="Pfam" id="PF00293">
    <property type="entry name" value="NUDIX"/>
    <property type="match status" value="1"/>
</dbReference>
<feature type="domain" description="Nudix hydrolase" evidence="12">
    <location>
        <begin position="3"/>
        <end position="129"/>
    </location>
</feature>
<evidence type="ECO:0000256" key="7">
    <source>
        <dbReference type="ARBA" id="ARBA00022801"/>
    </source>
</evidence>
<protein>
    <recommendedName>
        <fullName evidence="11">8-oxo-dGTP diphosphatase</fullName>
        <ecNumber evidence="11">3.6.1.55</ecNumber>
    </recommendedName>
</protein>
<dbReference type="InterPro" id="IPR020476">
    <property type="entry name" value="Nudix_hydrolase"/>
</dbReference>
<evidence type="ECO:0000256" key="8">
    <source>
        <dbReference type="ARBA" id="ARBA00022842"/>
    </source>
</evidence>
<dbReference type="SUPFAM" id="SSF55811">
    <property type="entry name" value="Nudix"/>
    <property type="match status" value="1"/>
</dbReference>
<name>A0ABR8U908_9BACL</name>
<evidence type="ECO:0000256" key="2">
    <source>
        <dbReference type="ARBA" id="ARBA00005582"/>
    </source>
</evidence>
<dbReference type="EC" id="3.6.1.55" evidence="11"/>
<evidence type="ECO:0000256" key="6">
    <source>
        <dbReference type="ARBA" id="ARBA00022763"/>
    </source>
</evidence>
<gene>
    <name evidence="13" type="ORF">H9649_05365</name>
</gene>
<organism evidence="13 14">
    <name type="scientific">Sporosarcina quadrami</name>
    <dbReference type="NCBI Taxonomy" id="2762234"/>
    <lineage>
        <taxon>Bacteria</taxon>
        <taxon>Bacillati</taxon>
        <taxon>Bacillota</taxon>
        <taxon>Bacilli</taxon>
        <taxon>Bacillales</taxon>
        <taxon>Caryophanaceae</taxon>
        <taxon>Sporosarcina</taxon>
    </lineage>
</organism>
<dbReference type="Proteomes" id="UP000626786">
    <property type="component" value="Unassembled WGS sequence"/>
</dbReference>
<keyword evidence="8" id="KW-0460">Magnesium</keyword>
<evidence type="ECO:0000256" key="4">
    <source>
        <dbReference type="ARBA" id="ARBA00022705"/>
    </source>
</evidence>
<comment type="catalytic activity">
    <reaction evidence="10">
        <text>8-oxo-dGTP + H2O = 8-oxo-dGMP + diphosphate + H(+)</text>
        <dbReference type="Rhea" id="RHEA:31575"/>
        <dbReference type="ChEBI" id="CHEBI:15377"/>
        <dbReference type="ChEBI" id="CHEBI:15378"/>
        <dbReference type="ChEBI" id="CHEBI:33019"/>
        <dbReference type="ChEBI" id="CHEBI:63224"/>
        <dbReference type="ChEBI" id="CHEBI:77896"/>
        <dbReference type="EC" id="3.6.1.55"/>
    </reaction>
</comment>
<keyword evidence="5" id="KW-0479">Metal-binding</keyword>
<dbReference type="PANTHER" id="PTHR47707">
    <property type="entry name" value="8-OXO-DGTP DIPHOSPHATASE"/>
    <property type="match status" value="1"/>
</dbReference>
<keyword evidence="14" id="KW-1185">Reference proteome</keyword>
<comment type="caution">
    <text evidence="13">The sequence shown here is derived from an EMBL/GenBank/DDBJ whole genome shotgun (WGS) entry which is preliminary data.</text>
</comment>
<proteinExistence type="inferred from homology"/>
<dbReference type="PANTHER" id="PTHR47707:SF1">
    <property type="entry name" value="NUDIX HYDROLASE FAMILY PROTEIN"/>
    <property type="match status" value="1"/>
</dbReference>
<evidence type="ECO:0000256" key="5">
    <source>
        <dbReference type="ARBA" id="ARBA00022723"/>
    </source>
</evidence>
<keyword evidence="4" id="KW-0235">DNA replication</keyword>
<dbReference type="PRINTS" id="PR00502">
    <property type="entry name" value="NUDIXFAMILY"/>
</dbReference>
<evidence type="ECO:0000313" key="13">
    <source>
        <dbReference type="EMBL" id="MBD7983999.1"/>
    </source>
</evidence>
<evidence type="ECO:0000256" key="1">
    <source>
        <dbReference type="ARBA" id="ARBA00001946"/>
    </source>
</evidence>
<comment type="similarity">
    <text evidence="2">Belongs to the Nudix hydrolase family.</text>
</comment>
<evidence type="ECO:0000256" key="10">
    <source>
        <dbReference type="ARBA" id="ARBA00035861"/>
    </source>
</evidence>
<sequence>MNKPIHVVGAVIHNNEGYILCALRSENMTLPGYWEFPGGKIEKGETPKSALIREIYEELQCEIKVGEFIEDTTCKYESFTIRLETYFASIENGTPSAQEHKEIKWISYNKLHELNWAPADIPAVERVMKQCKKVYTNN</sequence>
<evidence type="ECO:0000256" key="3">
    <source>
        <dbReference type="ARBA" id="ARBA00022457"/>
    </source>
</evidence>
<dbReference type="PROSITE" id="PS51462">
    <property type="entry name" value="NUDIX"/>
    <property type="match status" value="1"/>
</dbReference>
<dbReference type="RefSeq" id="WP_191693701.1">
    <property type="nucleotide sequence ID" value="NZ_JACSQN010000004.1"/>
</dbReference>
<comment type="cofactor">
    <cofactor evidence="1">
        <name>Mg(2+)</name>
        <dbReference type="ChEBI" id="CHEBI:18420"/>
    </cofactor>
</comment>
<keyword evidence="6" id="KW-0227">DNA damage</keyword>
<keyword evidence="3" id="KW-0515">Mutator protein</keyword>
<keyword evidence="9" id="KW-0234">DNA repair</keyword>
<evidence type="ECO:0000313" key="14">
    <source>
        <dbReference type="Proteomes" id="UP000626786"/>
    </source>
</evidence>
<dbReference type="InterPro" id="IPR015797">
    <property type="entry name" value="NUDIX_hydrolase-like_dom_sf"/>
</dbReference>
<accession>A0ABR8U908</accession>
<evidence type="ECO:0000256" key="11">
    <source>
        <dbReference type="ARBA" id="ARBA00038905"/>
    </source>
</evidence>
<dbReference type="InterPro" id="IPR047127">
    <property type="entry name" value="MutT-like"/>
</dbReference>
<keyword evidence="7" id="KW-0378">Hydrolase</keyword>